<evidence type="ECO:0000313" key="2">
    <source>
        <dbReference type="EMBL" id="KEZ51718.1"/>
    </source>
</evidence>
<protein>
    <submittedName>
        <fullName evidence="2">Membrane protein</fullName>
    </submittedName>
</protein>
<dbReference type="EMBL" id="JNVC02000005">
    <property type="protein sequence ID" value="KEZ51718.1"/>
    <property type="molecule type" value="Genomic_DNA"/>
</dbReference>
<dbReference type="PANTHER" id="PTHR39165:SF1">
    <property type="entry name" value="DUF456 DOMAIN-CONTAINING PROTEIN"/>
    <property type="match status" value="1"/>
</dbReference>
<dbReference type="InterPro" id="IPR007403">
    <property type="entry name" value="DUF456"/>
</dbReference>
<dbReference type="OrthoDB" id="9808460at2"/>
<keyword evidence="3" id="KW-1185">Reference proteome</keyword>
<feature type="transmembrane region" description="Helical" evidence="1">
    <location>
        <begin position="89"/>
        <end position="114"/>
    </location>
</feature>
<feature type="transmembrane region" description="Helical" evidence="1">
    <location>
        <begin position="134"/>
        <end position="157"/>
    </location>
</feature>
<comment type="caution">
    <text evidence="2">The sequence shown here is derived from an EMBL/GenBank/DDBJ whole genome shotgun (WGS) entry which is preliminary data.</text>
</comment>
<gene>
    <name evidence="2" type="ORF">GS18_0211395</name>
</gene>
<feature type="transmembrane region" description="Helical" evidence="1">
    <location>
        <begin position="6"/>
        <end position="22"/>
    </location>
</feature>
<dbReference type="PANTHER" id="PTHR39165">
    <property type="entry name" value="IG HYPOTHETICAL 17883"/>
    <property type="match status" value="1"/>
</dbReference>
<organism evidence="2 3">
    <name type="scientific">Metabacillus indicus</name>
    <name type="common">Bacillus indicus</name>
    <dbReference type="NCBI Taxonomy" id="246786"/>
    <lineage>
        <taxon>Bacteria</taxon>
        <taxon>Bacillati</taxon>
        <taxon>Bacillota</taxon>
        <taxon>Bacilli</taxon>
        <taxon>Bacillales</taxon>
        <taxon>Bacillaceae</taxon>
        <taxon>Metabacillus</taxon>
    </lineage>
</organism>
<accession>A0A084GWK6</accession>
<evidence type="ECO:0000313" key="3">
    <source>
        <dbReference type="Proteomes" id="UP000028549"/>
    </source>
</evidence>
<keyword evidence="1" id="KW-1133">Transmembrane helix</keyword>
<proteinExistence type="predicted"/>
<dbReference type="STRING" id="246786.GS18_0211395"/>
<dbReference type="Pfam" id="PF04306">
    <property type="entry name" value="DUF456"/>
    <property type="match status" value="1"/>
</dbReference>
<feature type="transmembrane region" description="Helical" evidence="1">
    <location>
        <begin position="50"/>
        <end position="69"/>
    </location>
</feature>
<keyword evidence="1" id="KW-0812">Transmembrane</keyword>
<evidence type="ECO:0000256" key="1">
    <source>
        <dbReference type="SAM" id="Phobius"/>
    </source>
</evidence>
<dbReference type="RefSeq" id="WP_029279650.1">
    <property type="nucleotide sequence ID" value="NZ_CP176757.1"/>
</dbReference>
<dbReference type="AlphaFoldDB" id="A0A084GWK6"/>
<reference evidence="2 3" key="1">
    <citation type="journal article" date="2005" name="Int. J. Syst. Evol. Microbiol.">
        <title>Bacillus cibi sp. nov., isolated from jeotgal, a traditional Korean fermented seafood.</title>
        <authorList>
            <person name="Yoon J.H."/>
            <person name="Lee C.H."/>
            <person name="Oh T.K."/>
        </authorList>
    </citation>
    <scope>NUCLEOTIDE SEQUENCE [LARGE SCALE GENOMIC DNA]</scope>
    <source>
        <strain evidence="2 3">DSM 16189</strain>
    </source>
</reference>
<dbReference type="Proteomes" id="UP000028549">
    <property type="component" value="Unassembled WGS sequence"/>
</dbReference>
<keyword evidence="1" id="KW-0472">Membrane</keyword>
<sequence length="160" mass="17325">MEALYWTLIIIMFVIGFAGLIYPIIPSVLFIVGGFLLFGAFFGFEEFGYQFWLIEGVFVAVLFAADYVANLMGVKRVGGSKAAIWGSTIGLLIGPFIIPIAGIIIGPFIGAVLAELLVHKKDFNESVKVGLGSLIGFISGVFAKTIIQLVMIGYFLYTVL</sequence>
<name>A0A084GWK6_METID</name>